<evidence type="ECO:0000256" key="1">
    <source>
        <dbReference type="SAM" id="MobiDB-lite"/>
    </source>
</evidence>
<evidence type="ECO:0000313" key="3">
    <source>
        <dbReference type="Proteomes" id="UP000219788"/>
    </source>
</evidence>
<feature type="compositionally biased region" description="Gly residues" evidence="1">
    <location>
        <begin position="92"/>
        <end position="101"/>
    </location>
</feature>
<dbReference type="Proteomes" id="UP000219788">
    <property type="component" value="Unassembled WGS sequence"/>
</dbReference>
<protein>
    <submittedName>
        <fullName evidence="2">Uncharacterized protein</fullName>
    </submittedName>
</protein>
<dbReference type="OrthoDB" id="6413568at2"/>
<organism evidence="2 3">
    <name type="scientific">Edwardsiella tarda</name>
    <dbReference type="NCBI Taxonomy" id="636"/>
    <lineage>
        <taxon>Bacteria</taxon>
        <taxon>Pseudomonadati</taxon>
        <taxon>Pseudomonadota</taxon>
        <taxon>Gammaproteobacteria</taxon>
        <taxon>Enterobacterales</taxon>
        <taxon>Hafniaceae</taxon>
        <taxon>Edwardsiella</taxon>
    </lineage>
</organism>
<gene>
    <name evidence="2" type="ORF">CRM76_12085</name>
</gene>
<reference evidence="3" key="1">
    <citation type="submission" date="2017-09" db="EMBL/GenBank/DDBJ databases">
        <title>FDA dAtabase for Regulatory Grade micrObial Sequences (FDA-ARGOS): Supporting development and validation of Infectious Disease Dx tests.</title>
        <authorList>
            <person name="Goldberg B."/>
            <person name="Campos J."/>
            <person name="Tallon L."/>
            <person name="Sadzewicz L."/>
            <person name="Ott S."/>
            <person name="Zhao X."/>
            <person name="Nagaraj S."/>
            <person name="Vavikolanu K."/>
            <person name="Aluvathingal J."/>
            <person name="Nadendla S."/>
            <person name="Geyer C."/>
            <person name="Sichtig H."/>
        </authorList>
    </citation>
    <scope>NUCLEOTIDE SEQUENCE [LARGE SCALE GENOMIC DNA]</scope>
    <source>
        <strain evidence="3">FDAARGOS_370</strain>
    </source>
</reference>
<comment type="caution">
    <text evidence="2">The sequence shown here is derived from an EMBL/GenBank/DDBJ whole genome shotgun (WGS) entry which is preliminary data.</text>
</comment>
<sequence>MEKGKETPADNARQRQIQRLVAEVIALLPLLRAGQPNPQFDGKSWRQWSADRLRDRTAAFYPRQPRRQVLQPMPPRPSAGALYEPTPPWHRGPGGAVYRGD</sequence>
<proteinExistence type="predicted"/>
<dbReference type="EMBL" id="PDDV01000013">
    <property type="protein sequence ID" value="PEH72614.1"/>
    <property type="molecule type" value="Genomic_DNA"/>
</dbReference>
<accession>A0A2A7U2S6</accession>
<dbReference type="RefSeq" id="WP_098143161.1">
    <property type="nucleotide sequence ID" value="NZ_PDDV01000013.1"/>
</dbReference>
<evidence type="ECO:0000313" key="2">
    <source>
        <dbReference type="EMBL" id="PEH72614.1"/>
    </source>
</evidence>
<dbReference type="AlphaFoldDB" id="A0A2A7U2S6"/>
<feature type="region of interest" description="Disordered" evidence="1">
    <location>
        <begin position="64"/>
        <end position="101"/>
    </location>
</feature>
<name>A0A2A7U2S6_EDWTA</name>